<dbReference type="OrthoDB" id="6247875at2759"/>
<gene>
    <name evidence="3" type="ORF">F8M41_014434</name>
</gene>
<dbReference type="GO" id="GO:0003677">
    <property type="term" value="F:DNA binding"/>
    <property type="evidence" value="ECO:0007669"/>
    <property type="project" value="UniProtKB-UniRule"/>
</dbReference>
<dbReference type="Gene3D" id="1.10.30.10">
    <property type="entry name" value="High mobility group box domain"/>
    <property type="match status" value="1"/>
</dbReference>
<evidence type="ECO:0000313" key="4">
    <source>
        <dbReference type="Proteomes" id="UP000439903"/>
    </source>
</evidence>
<evidence type="ECO:0000259" key="2">
    <source>
        <dbReference type="PROSITE" id="PS50118"/>
    </source>
</evidence>
<proteinExistence type="predicted"/>
<reference evidence="3 4" key="1">
    <citation type="journal article" date="2019" name="Environ. Microbiol.">
        <title>At the nexus of three kingdoms: the genome of the mycorrhizal fungus Gigaspora margarita provides insights into plant, endobacterial and fungal interactions.</title>
        <authorList>
            <person name="Venice F."/>
            <person name="Ghignone S."/>
            <person name="Salvioli di Fossalunga A."/>
            <person name="Amselem J."/>
            <person name="Novero M."/>
            <person name="Xianan X."/>
            <person name="Sedzielewska Toro K."/>
            <person name="Morin E."/>
            <person name="Lipzen A."/>
            <person name="Grigoriev I.V."/>
            <person name="Henrissat B."/>
            <person name="Martin F.M."/>
            <person name="Bonfante P."/>
        </authorList>
    </citation>
    <scope>NUCLEOTIDE SEQUENCE [LARGE SCALE GENOMIC DNA]</scope>
    <source>
        <strain evidence="3 4">BEG34</strain>
    </source>
</reference>
<dbReference type="InterPro" id="IPR036910">
    <property type="entry name" value="HMG_box_dom_sf"/>
</dbReference>
<feature type="domain" description="HMG box" evidence="2">
    <location>
        <begin position="64"/>
        <end position="133"/>
    </location>
</feature>
<keyword evidence="4" id="KW-1185">Reference proteome</keyword>
<dbReference type="GO" id="GO:0005634">
    <property type="term" value="C:nucleus"/>
    <property type="evidence" value="ECO:0007669"/>
    <property type="project" value="UniProtKB-UniRule"/>
</dbReference>
<dbReference type="AlphaFoldDB" id="A0A8H3WYL2"/>
<feature type="DNA-binding region" description="HMG box" evidence="1">
    <location>
        <begin position="64"/>
        <end position="133"/>
    </location>
</feature>
<evidence type="ECO:0000313" key="3">
    <source>
        <dbReference type="EMBL" id="KAF0358525.1"/>
    </source>
</evidence>
<name>A0A8H3WYL2_GIGMA</name>
<evidence type="ECO:0000256" key="1">
    <source>
        <dbReference type="PROSITE-ProRule" id="PRU00267"/>
    </source>
</evidence>
<keyword evidence="1" id="KW-0539">Nucleus</keyword>
<protein>
    <submittedName>
        <fullName evidence="3">MATA-HMG</fullName>
    </submittedName>
</protein>
<accession>A0A8H3WYL2</accession>
<organism evidence="3 4">
    <name type="scientific">Gigaspora margarita</name>
    <dbReference type="NCBI Taxonomy" id="4874"/>
    <lineage>
        <taxon>Eukaryota</taxon>
        <taxon>Fungi</taxon>
        <taxon>Fungi incertae sedis</taxon>
        <taxon>Mucoromycota</taxon>
        <taxon>Glomeromycotina</taxon>
        <taxon>Glomeromycetes</taxon>
        <taxon>Diversisporales</taxon>
        <taxon>Gigasporaceae</taxon>
        <taxon>Gigaspora</taxon>
    </lineage>
</organism>
<dbReference type="SUPFAM" id="SSF47095">
    <property type="entry name" value="HMG-box"/>
    <property type="match status" value="1"/>
</dbReference>
<dbReference type="PROSITE" id="PS50118">
    <property type="entry name" value="HMG_BOX_2"/>
    <property type="match status" value="1"/>
</dbReference>
<dbReference type="InterPro" id="IPR009071">
    <property type="entry name" value="HMG_box_dom"/>
</dbReference>
<sequence>MSEHVSFGHQWYNKLCSKDKQHPCREEYQVIIQFDRDMLFYSLKYNGEFLFRKFYDDPKKVSKPSRPPNAFFIFRTVLGLVAKDMYISVGDGITFSRLAGFMWGGANDEERYTYYSFSDEIKRLHDAKYPNYKYKPERGNSIQYNFSNKTAKDYEQVQSQTLDPRIKLNFLQQSSFYIPSIAVNCPQMVDYDPNMSQYVRPPEYPIITIDPSPPSLHMLEGVHNIMTYCHVTNKLYNDKE</sequence>
<keyword evidence="1" id="KW-0238">DNA-binding</keyword>
<comment type="caution">
    <text evidence="3">The sequence shown here is derived from an EMBL/GenBank/DDBJ whole genome shotgun (WGS) entry which is preliminary data.</text>
</comment>
<dbReference type="Proteomes" id="UP000439903">
    <property type="component" value="Unassembled WGS sequence"/>
</dbReference>
<dbReference type="EMBL" id="WTPW01002963">
    <property type="protein sequence ID" value="KAF0358525.1"/>
    <property type="molecule type" value="Genomic_DNA"/>
</dbReference>